<dbReference type="InterPro" id="IPR008189">
    <property type="entry name" value="rRNA_ssu_MeTfrase_I"/>
</dbReference>
<evidence type="ECO:0000256" key="2">
    <source>
        <dbReference type="ARBA" id="ARBA00022552"/>
    </source>
</evidence>
<sequence length="300" mass="31170">MCAASPAKAAPGALWVVGTPIGNLGDITRRAVEALRAADLVVAEDTRRTRRLLAALGLRRPLLSCHEHNEEERIPGILDRLRAGDHVALASDAGTPALADPGRRLVRRALEAGLPVRPVPGVSAVTTLLSVAGLPADTFVFAGFLPPRRPARLAALRDLAGDPRTLVFFEAPHRAPAMLADAVEVLGGQRPATLGRELTKIHETLLAGSLAEIRDAMTRAAPIRGEITLAVAGAPPAGGAAGAETRPGVDRLLAALVEGRRLSVRDAAALVALATGLPRGDTYARALAARNDSGRGAEED</sequence>
<dbReference type="NCBIfam" id="TIGR00096">
    <property type="entry name" value="16S rRNA (cytidine(1402)-2'-O)-methyltransferase"/>
    <property type="match status" value="1"/>
</dbReference>
<feature type="domain" description="Tetrapyrrole methylase" evidence="7">
    <location>
        <begin position="14"/>
        <end position="213"/>
    </location>
</feature>
<dbReference type="Gene3D" id="3.30.950.10">
    <property type="entry name" value="Methyltransferase, Cobalt-precorrin-4 Transmethylase, Domain 2"/>
    <property type="match status" value="1"/>
</dbReference>
<gene>
    <name evidence="6 9" type="primary">rsmI</name>
    <name evidence="9" type="ORF">G3N55_07730</name>
</gene>
<dbReference type="RefSeq" id="WP_163298862.1">
    <property type="nucleotide sequence ID" value="NZ_JAAGRR010000080.1"/>
</dbReference>
<feature type="domain" description="RsmI HTH" evidence="8">
    <location>
        <begin position="249"/>
        <end position="289"/>
    </location>
</feature>
<evidence type="ECO:0000256" key="1">
    <source>
        <dbReference type="ARBA" id="ARBA00022490"/>
    </source>
</evidence>
<dbReference type="PANTHER" id="PTHR46111:SF1">
    <property type="entry name" value="RIBOSOMAL RNA SMALL SUBUNIT METHYLTRANSFERASE I"/>
    <property type="match status" value="1"/>
</dbReference>
<comment type="catalytic activity">
    <reaction evidence="6">
        <text>cytidine(1402) in 16S rRNA + S-adenosyl-L-methionine = 2'-O-methylcytidine(1402) in 16S rRNA + S-adenosyl-L-homocysteine + H(+)</text>
        <dbReference type="Rhea" id="RHEA:42924"/>
        <dbReference type="Rhea" id="RHEA-COMP:10285"/>
        <dbReference type="Rhea" id="RHEA-COMP:10286"/>
        <dbReference type="ChEBI" id="CHEBI:15378"/>
        <dbReference type="ChEBI" id="CHEBI:57856"/>
        <dbReference type="ChEBI" id="CHEBI:59789"/>
        <dbReference type="ChEBI" id="CHEBI:74495"/>
        <dbReference type="ChEBI" id="CHEBI:82748"/>
        <dbReference type="EC" id="2.1.1.198"/>
    </reaction>
</comment>
<dbReference type="Pfam" id="PF00590">
    <property type="entry name" value="TP_methylase"/>
    <property type="match status" value="1"/>
</dbReference>
<dbReference type="InterPro" id="IPR014776">
    <property type="entry name" value="4pyrrole_Mease_sub2"/>
</dbReference>
<keyword evidence="1 6" id="KW-0963">Cytoplasm</keyword>
<dbReference type="EMBL" id="JAAGRR010000080">
    <property type="protein sequence ID" value="NDY42729.1"/>
    <property type="molecule type" value="Genomic_DNA"/>
</dbReference>
<evidence type="ECO:0000259" key="7">
    <source>
        <dbReference type="Pfam" id="PF00590"/>
    </source>
</evidence>
<comment type="caution">
    <text evidence="9">The sequence shown here is derived from an EMBL/GenBank/DDBJ whole genome shotgun (WGS) entry which is preliminary data.</text>
</comment>
<keyword evidence="4 6" id="KW-0808">Transferase</keyword>
<evidence type="ECO:0000313" key="10">
    <source>
        <dbReference type="Proteomes" id="UP000469346"/>
    </source>
</evidence>
<evidence type="ECO:0000256" key="6">
    <source>
        <dbReference type="HAMAP-Rule" id="MF_01877"/>
    </source>
</evidence>
<keyword evidence="5 6" id="KW-0949">S-adenosyl-L-methionine</keyword>
<evidence type="ECO:0000256" key="4">
    <source>
        <dbReference type="ARBA" id="ARBA00022679"/>
    </source>
</evidence>
<dbReference type="GO" id="GO:0070677">
    <property type="term" value="F:rRNA (cytosine-2'-O-)-methyltransferase activity"/>
    <property type="evidence" value="ECO:0007669"/>
    <property type="project" value="UniProtKB-UniRule"/>
</dbReference>
<dbReference type="InterPro" id="IPR053910">
    <property type="entry name" value="RsmI_HTH"/>
</dbReference>
<proteinExistence type="inferred from homology"/>
<dbReference type="PANTHER" id="PTHR46111">
    <property type="entry name" value="RIBOSOMAL RNA SMALL SUBUNIT METHYLTRANSFERASE I"/>
    <property type="match status" value="1"/>
</dbReference>
<dbReference type="Pfam" id="PF23016">
    <property type="entry name" value="RsmI_C"/>
    <property type="match status" value="1"/>
</dbReference>
<keyword evidence="3 6" id="KW-0489">Methyltransferase</keyword>
<accession>A0A6N9TNJ9</accession>
<dbReference type="EC" id="2.1.1.198" evidence="6"/>
<evidence type="ECO:0000313" key="9">
    <source>
        <dbReference type="EMBL" id="NDY42729.1"/>
    </source>
</evidence>
<dbReference type="InterPro" id="IPR014777">
    <property type="entry name" value="4pyrrole_Mease_sub1"/>
</dbReference>
<dbReference type="AlphaFoldDB" id="A0A6N9TNJ9"/>
<dbReference type="Gene3D" id="3.40.1010.10">
    <property type="entry name" value="Cobalt-precorrin-4 Transmethylase, Domain 1"/>
    <property type="match status" value="1"/>
</dbReference>
<name>A0A6N9TNJ9_DISTH</name>
<dbReference type="HAMAP" id="MF_01877">
    <property type="entry name" value="16SrRNA_methyltr_I"/>
    <property type="match status" value="1"/>
</dbReference>
<reference evidence="9 10" key="1">
    <citation type="submission" date="2020-02" db="EMBL/GenBank/DDBJ databases">
        <title>Comparative genomics of sulfur disproportionating microorganisms.</title>
        <authorList>
            <person name="Ward L.M."/>
            <person name="Bertran E."/>
            <person name="Johnston D.T."/>
        </authorList>
    </citation>
    <scope>NUCLEOTIDE SEQUENCE [LARGE SCALE GENOMIC DNA]</scope>
    <source>
        <strain evidence="9 10">DSM 100025</strain>
    </source>
</reference>
<dbReference type="PIRSF" id="PIRSF005917">
    <property type="entry name" value="MTase_YraL"/>
    <property type="match status" value="1"/>
</dbReference>
<evidence type="ECO:0000256" key="5">
    <source>
        <dbReference type="ARBA" id="ARBA00022691"/>
    </source>
</evidence>
<dbReference type="Proteomes" id="UP000469346">
    <property type="component" value="Unassembled WGS sequence"/>
</dbReference>
<keyword evidence="2 6" id="KW-0698">rRNA processing</keyword>
<comment type="subcellular location">
    <subcellularLocation>
        <location evidence="6">Cytoplasm</location>
    </subcellularLocation>
</comment>
<evidence type="ECO:0000259" key="8">
    <source>
        <dbReference type="Pfam" id="PF23016"/>
    </source>
</evidence>
<evidence type="ECO:0000256" key="3">
    <source>
        <dbReference type="ARBA" id="ARBA00022603"/>
    </source>
</evidence>
<comment type="function">
    <text evidence="6">Catalyzes the 2'-O-methylation of the ribose of cytidine 1402 (C1402) in 16S rRNA.</text>
</comment>
<dbReference type="InterPro" id="IPR000878">
    <property type="entry name" value="4pyrrol_Mease"/>
</dbReference>
<protein>
    <recommendedName>
        <fullName evidence="6">Ribosomal RNA small subunit methyltransferase I</fullName>
        <ecNumber evidence="6">2.1.1.198</ecNumber>
    </recommendedName>
    <alternativeName>
        <fullName evidence="6">16S rRNA 2'-O-ribose C1402 methyltransferase</fullName>
    </alternativeName>
    <alternativeName>
        <fullName evidence="6">rRNA (cytidine-2'-O-)-methyltransferase RsmI</fullName>
    </alternativeName>
</protein>
<dbReference type="CDD" id="cd11648">
    <property type="entry name" value="RsmI"/>
    <property type="match status" value="1"/>
</dbReference>
<dbReference type="SUPFAM" id="SSF53790">
    <property type="entry name" value="Tetrapyrrole methylase"/>
    <property type="match status" value="1"/>
</dbReference>
<dbReference type="FunFam" id="3.40.1010.10:FF:000007">
    <property type="entry name" value="Ribosomal RNA small subunit methyltransferase I"/>
    <property type="match status" value="1"/>
</dbReference>
<organism evidence="9 10">
    <name type="scientific">Dissulfurirhabdus thermomarina</name>
    <dbReference type="NCBI Taxonomy" id="1765737"/>
    <lineage>
        <taxon>Bacteria</taxon>
        <taxon>Deltaproteobacteria</taxon>
        <taxon>Dissulfurirhabdaceae</taxon>
        <taxon>Dissulfurirhabdus</taxon>
    </lineage>
</organism>
<comment type="similarity">
    <text evidence="6">Belongs to the methyltransferase superfamily. RsmI family.</text>
</comment>
<dbReference type="GO" id="GO:0005737">
    <property type="term" value="C:cytoplasm"/>
    <property type="evidence" value="ECO:0007669"/>
    <property type="project" value="UniProtKB-SubCell"/>
</dbReference>
<dbReference type="InterPro" id="IPR035996">
    <property type="entry name" value="4pyrrol_Methylase_sf"/>
</dbReference>
<keyword evidence="10" id="KW-1185">Reference proteome</keyword>